<organism evidence="1 2">
    <name type="scientific">Marinobacter nitratireducens</name>
    <dbReference type="NCBI Taxonomy" id="1137280"/>
    <lineage>
        <taxon>Bacteria</taxon>
        <taxon>Pseudomonadati</taxon>
        <taxon>Pseudomonadota</taxon>
        <taxon>Gammaproteobacteria</taxon>
        <taxon>Pseudomonadales</taxon>
        <taxon>Marinobacteraceae</taxon>
        <taxon>Marinobacter</taxon>
    </lineage>
</organism>
<dbReference type="Proteomes" id="UP000035057">
    <property type="component" value="Unassembled WGS sequence"/>
</dbReference>
<gene>
    <name evidence="1" type="ORF">D777_01713</name>
</gene>
<evidence type="ECO:0000313" key="1">
    <source>
        <dbReference type="EMBL" id="KEF31364.1"/>
    </source>
</evidence>
<sequence length="128" mass="14076">MTENTRIRFLVLLSVPPEQMDATGDFIAERLTQRFGGVTRTAGAGLPVLTGYWADDGPAFKSDYDGEIHKESVMALLLSVLPDDEHDAYTLIQNSIANANVRFKLGIQHVHVETQVVKAHHFSVPTAS</sequence>
<dbReference type="STRING" id="1137280.D777_01713"/>
<accession>A0A072N101</accession>
<dbReference type="EMBL" id="ANIE01000005">
    <property type="protein sequence ID" value="KEF31364.1"/>
    <property type="molecule type" value="Genomic_DNA"/>
</dbReference>
<reference evidence="1 2" key="1">
    <citation type="submission" date="2012-12" db="EMBL/GenBank/DDBJ databases">
        <title>Genome assembly of Marinobacter sp. AK21.</title>
        <authorList>
            <person name="Khatri I."/>
            <person name="Kumar R."/>
            <person name="Vaidya B."/>
            <person name="Subramanian S."/>
            <person name="Pinnaka A."/>
        </authorList>
    </citation>
    <scope>NUCLEOTIDE SEQUENCE [LARGE SCALE GENOMIC DNA]</scope>
    <source>
        <strain evidence="1 2">AK21</strain>
    </source>
</reference>
<comment type="caution">
    <text evidence="1">The sequence shown here is derived from an EMBL/GenBank/DDBJ whole genome shotgun (WGS) entry which is preliminary data.</text>
</comment>
<evidence type="ECO:0000313" key="2">
    <source>
        <dbReference type="Proteomes" id="UP000035057"/>
    </source>
</evidence>
<keyword evidence="2" id="KW-1185">Reference proteome</keyword>
<dbReference type="PATRIC" id="fig|1137280.3.peg.1528"/>
<name>A0A072N101_9GAMM</name>
<dbReference type="OrthoDB" id="7872379at2"/>
<protein>
    <submittedName>
        <fullName evidence="1">Uncharacterized protein</fullName>
    </submittedName>
</protein>
<dbReference type="AlphaFoldDB" id="A0A072N101"/>
<dbReference type="RefSeq" id="WP_036130236.1">
    <property type="nucleotide sequence ID" value="NZ_ANIE01000005.1"/>
</dbReference>
<proteinExistence type="predicted"/>